<reference evidence="8 9" key="1">
    <citation type="submission" date="2021-05" db="EMBL/GenBank/DDBJ databases">
        <title>Genome Assembly of Synthetic Allotetraploid Brassica napus Reveals Homoeologous Exchanges between Subgenomes.</title>
        <authorList>
            <person name="Davis J.T."/>
        </authorList>
    </citation>
    <scope>NUCLEOTIDE SEQUENCE [LARGE SCALE GENOMIC DNA]</scope>
    <source>
        <strain evidence="9">cv. Da-Ae</strain>
        <tissue evidence="8">Seedling</tissue>
    </source>
</reference>
<accession>A0ABQ8BMJ8</accession>
<dbReference type="Pfam" id="PF00447">
    <property type="entry name" value="HSF_DNA-bind"/>
    <property type="match status" value="1"/>
</dbReference>
<keyword evidence="2" id="KW-0346">Stress response</keyword>
<dbReference type="Proteomes" id="UP000824890">
    <property type="component" value="Unassembled WGS sequence"/>
</dbReference>
<dbReference type="InterPro" id="IPR036388">
    <property type="entry name" value="WH-like_DNA-bd_sf"/>
</dbReference>
<keyword evidence="3" id="KW-0238">DNA-binding</keyword>
<comment type="similarity">
    <text evidence="5">Belongs to the HSF family.</text>
</comment>
<feature type="region of interest" description="Disordered" evidence="6">
    <location>
        <begin position="1"/>
        <end position="24"/>
    </location>
</feature>
<evidence type="ECO:0000256" key="1">
    <source>
        <dbReference type="ARBA" id="ARBA00004123"/>
    </source>
</evidence>
<comment type="caution">
    <text evidence="8">The sequence shown here is derived from an EMBL/GenBank/DDBJ whole genome shotgun (WGS) entry which is preliminary data.</text>
</comment>
<evidence type="ECO:0000256" key="5">
    <source>
        <dbReference type="RuleBase" id="RU004020"/>
    </source>
</evidence>
<keyword evidence="4" id="KW-0539">Nucleus</keyword>
<evidence type="ECO:0000256" key="6">
    <source>
        <dbReference type="SAM" id="MobiDB-lite"/>
    </source>
</evidence>
<evidence type="ECO:0000313" key="9">
    <source>
        <dbReference type="Proteomes" id="UP000824890"/>
    </source>
</evidence>
<protein>
    <recommendedName>
        <fullName evidence="7">HSF-type DNA-binding domain-containing protein</fullName>
    </recommendedName>
</protein>
<keyword evidence="9" id="KW-1185">Reference proteome</keyword>
<dbReference type="InterPro" id="IPR000232">
    <property type="entry name" value="HSF_DNA-bd"/>
</dbReference>
<evidence type="ECO:0000256" key="4">
    <source>
        <dbReference type="ARBA" id="ARBA00023242"/>
    </source>
</evidence>
<dbReference type="InterPro" id="IPR036390">
    <property type="entry name" value="WH_DNA-bd_sf"/>
</dbReference>
<name>A0ABQ8BMJ8_BRANA</name>
<evidence type="ECO:0000256" key="2">
    <source>
        <dbReference type="ARBA" id="ARBA00023016"/>
    </source>
</evidence>
<gene>
    <name evidence="8" type="ORF">HID58_037873</name>
</gene>
<evidence type="ECO:0000256" key="3">
    <source>
        <dbReference type="ARBA" id="ARBA00023125"/>
    </source>
</evidence>
<evidence type="ECO:0000259" key="7">
    <source>
        <dbReference type="SMART" id="SM00415"/>
    </source>
</evidence>
<organism evidence="8 9">
    <name type="scientific">Brassica napus</name>
    <name type="common">Rape</name>
    <dbReference type="NCBI Taxonomy" id="3708"/>
    <lineage>
        <taxon>Eukaryota</taxon>
        <taxon>Viridiplantae</taxon>
        <taxon>Streptophyta</taxon>
        <taxon>Embryophyta</taxon>
        <taxon>Tracheophyta</taxon>
        <taxon>Spermatophyta</taxon>
        <taxon>Magnoliopsida</taxon>
        <taxon>eudicotyledons</taxon>
        <taxon>Gunneridae</taxon>
        <taxon>Pentapetalae</taxon>
        <taxon>rosids</taxon>
        <taxon>malvids</taxon>
        <taxon>Brassicales</taxon>
        <taxon>Brassicaceae</taxon>
        <taxon>Brassiceae</taxon>
        <taxon>Brassica</taxon>
    </lineage>
</organism>
<sequence>MERERERERERAMAEEEIRESVSKAKEEDLGLSRAIPSNQDGECDENFLEIVLDVVDVLGLFPRQPPSAPAIPSARRRVAGKKIEIRSTNDLQLLGMKDRPDFPVPVILDRIYKLVDDPSPDSIISWSKSNKGFVIRNQEKLIRRKIYKRFFCSSFKTFISMLKHYISSRLKHYGFSKIKRSDGLREFGNENFVRGQPMLMKEMHIKTVMKRVNKDLKPRC</sequence>
<dbReference type="EMBL" id="JAGKQM010000010">
    <property type="protein sequence ID" value="KAH0906046.1"/>
    <property type="molecule type" value="Genomic_DNA"/>
</dbReference>
<dbReference type="PANTHER" id="PTHR10015:SF384">
    <property type="entry name" value="DNA-BINDING PROTEIN-RELATED"/>
    <property type="match status" value="1"/>
</dbReference>
<dbReference type="PANTHER" id="PTHR10015">
    <property type="entry name" value="HEAT SHOCK TRANSCRIPTION FACTOR"/>
    <property type="match status" value="1"/>
</dbReference>
<dbReference type="SMART" id="SM00415">
    <property type="entry name" value="HSF"/>
    <property type="match status" value="1"/>
</dbReference>
<dbReference type="Gene3D" id="1.10.10.10">
    <property type="entry name" value="Winged helix-like DNA-binding domain superfamily/Winged helix DNA-binding domain"/>
    <property type="match status" value="1"/>
</dbReference>
<feature type="domain" description="HSF-type DNA-binding" evidence="7">
    <location>
        <begin position="104"/>
        <end position="207"/>
    </location>
</feature>
<evidence type="ECO:0000313" key="8">
    <source>
        <dbReference type="EMBL" id="KAH0906046.1"/>
    </source>
</evidence>
<comment type="subcellular location">
    <subcellularLocation>
        <location evidence="1">Nucleus</location>
    </subcellularLocation>
</comment>
<dbReference type="SUPFAM" id="SSF46785">
    <property type="entry name" value="Winged helix' DNA-binding domain"/>
    <property type="match status" value="1"/>
</dbReference>
<proteinExistence type="inferred from homology"/>